<dbReference type="InterPro" id="IPR016181">
    <property type="entry name" value="Acyl_CoA_acyltransferase"/>
</dbReference>
<dbReference type="InterPro" id="IPR000182">
    <property type="entry name" value="GNAT_dom"/>
</dbReference>
<evidence type="ECO:0000259" key="1">
    <source>
        <dbReference type="PROSITE" id="PS51186"/>
    </source>
</evidence>
<dbReference type="Pfam" id="PF13673">
    <property type="entry name" value="Acetyltransf_10"/>
    <property type="match status" value="1"/>
</dbReference>
<evidence type="ECO:0000313" key="3">
    <source>
        <dbReference type="Proteomes" id="UP000310506"/>
    </source>
</evidence>
<dbReference type="OrthoDB" id="424368at2"/>
<dbReference type="Gene3D" id="3.40.630.30">
    <property type="match status" value="1"/>
</dbReference>
<accession>A0A4S3AZA3</accession>
<organism evidence="2 3">
    <name type="scientific">Vagococcus silagei</name>
    <dbReference type="NCBI Taxonomy" id="2508885"/>
    <lineage>
        <taxon>Bacteria</taxon>
        <taxon>Bacillati</taxon>
        <taxon>Bacillota</taxon>
        <taxon>Bacilli</taxon>
        <taxon>Lactobacillales</taxon>
        <taxon>Enterococcaceae</taxon>
        <taxon>Vagococcus</taxon>
    </lineage>
</organism>
<dbReference type="PROSITE" id="PS51186">
    <property type="entry name" value="GNAT"/>
    <property type="match status" value="1"/>
</dbReference>
<name>A0A4S3AZA3_9ENTE</name>
<keyword evidence="3" id="KW-1185">Reference proteome</keyword>
<dbReference type="EMBL" id="SDGV01000047">
    <property type="protein sequence ID" value="THB60061.1"/>
    <property type="molecule type" value="Genomic_DNA"/>
</dbReference>
<proteinExistence type="predicted"/>
<dbReference type="SUPFAM" id="SSF55729">
    <property type="entry name" value="Acyl-CoA N-acyltransferases (Nat)"/>
    <property type="match status" value="1"/>
</dbReference>
<keyword evidence="2" id="KW-0808">Transferase</keyword>
<comment type="caution">
    <text evidence="2">The sequence shown here is derived from an EMBL/GenBank/DDBJ whole genome shotgun (WGS) entry which is preliminary data.</text>
</comment>
<dbReference type="CDD" id="cd04301">
    <property type="entry name" value="NAT_SF"/>
    <property type="match status" value="1"/>
</dbReference>
<gene>
    <name evidence="2" type="ORF">ESZ54_12415</name>
</gene>
<reference evidence="2 3" key="1">
    <citation type="submission" date="2019-01" db="EMBL/GenBank/DDBJ databases">
        <title>Vagococcus silagei sp. nov. isolated from brewer's grain.</title>
        <authorList>
            <person name="Guu J.-R."/>
        </authorList>
    </citation>
    <scope>NUCLEOTIDE SEQUENCE [LARGE SCALE GENOMIC DNA]</scope>
    <source>
        <strain evidence="2 3">2B-2</strain>
    </source>
</reference>
<dbReference type="PANTHER" id="PTHR43451">
    <property type="entry name" value="ACETYLTRANSFERASE (GNAT) FAMILY PROTEIN"/>
    <property type="match status" value="1"/>
</dbReference>
<dbReference type="GO" id="GO:0016747">
    <property type="term" value="F:acyltransferase activity, transferring groups other than amino-acyl groups"/>
    <property type="evidence" value="ECO:0007669"/>
    <property type="project" value="InterPro"/>
</dbReference>
<sequence length="134" mass="15205">MIRKTICVVNLGDYSKDQVEAWQNIDKLSWSENVATHQALVVVNKEDKIVGFGDMTQEGYLDHLFVDADFQGQGIASLLLQTLETNHAQQTLTTHASITARPFFEARGFHVVREQTVSLRGEKFINYEMMKGED</sequence>
<dbReference type="InterPro" id="IPR052564">
    <property type="entry name" value="N-acetyltrans/Recomb-assoc"/>
</dbReference>
<protein>
    <submittedName>
        <fullName evidence="2">GNAT family N-acetyltransferase</fullName>
    </submittedName>
</protein>
<dbReference type="PANTHER" id="PTHR43451:SF1">
    <property type="entry name" value="ACETYLTRANSFERASE"/>
    <property type="match status" value="1"/>
</dbReference>
<dbReference type="AlphaFoldDB" id="A0A4S3AZA3"/>
<dbReference type="Proteomes" id="UP000310506">
    <property type="component" value="Unassembled WGS sequence"/>
</dbReference>
<evidence type="ECO:0000313" key="2">
    <source>
        <dbReference type="EMBL" id="THB60061.1"/>
    </source>
</evidence>
<feature type="domain" description="N-acetyltransferase" evidence="1">
    <location>
        <begin position="1"/>
        <end position="134"/>
    </location>
</feature>